<comment type="caution">
    <text evidence="1">The sequence shown here is derived from an EMBL/GenBank/DDBJ whole genome shotgun (WGS) entry which is preliminary data.</text>
</comment>
<proteinExistence type="predicted"/>
<sequence length="8" mass="1033">MYILIFCM</sequence>
<evidence type="ECO:0000313" key="2">
    <source>
        <dbReference type="Proteomes" id="UP000008553"/>
    </source>
</evidence>
<gene>
    <name evidence="1" type="ORF">PY06094</name>
</gene>
<dbReference type="Proteomes" id="UP000008553">
    <property type="component" value="Unassembled WGS sequence"/>
</dbReference>
<dbReference type="EMBL" id="AABL01002024">
    <property type="protein sequence ID" value="EAA18246.1"/>
    <property type="molecule type" value="Genomic_DNA"/>
</dbReference>
<dbReference type="InParanoid" id="Q7RBP6"/>
<reference evidence="1 2" key="1">
    <citation type="journal article" date="2002" name="Nature">
        <title>Genome sequence and comparative analysis of the model rodent malaria parasite Plasmodium yoelii yoelii.</title>
        <authorList>
            <person name="Carlton J.M."/>
            <person name="Angiuoli S.V."/>
            <person name="Suh B.B."/>
            <person name="Kooij T.W."/>
            <person name="Pertea M."/>
            <person name="Silva J.C."/>
            <person name="Ermolaeva M.D."/>
            <person name="Allen J.E."/>
            <person name="Selengut J.D."/>
            <person name="Koo H.L."/>
            <person name="Peterson J.D."/>
            <person name="Pop M."/>
            <person name="Kosack D.S."/>
            <person name="Shumway M.F."/>
            <person name="Bidwell S.L."/>
            <person name="Shallom S.J."/>
            <person name="van Aken S.E."/>
            <person name="Riedmuller S.B."/>
            <person name="Feldblyum T.V."/>
            <person name="Cho J.K."/>
            <person name="Quackenbush J."/>
            <person name="Sedegah M."/>
            <person name="Shoaibi A."/>
            <person name="Cummings L.M."/>
            <person name="Florens L."/>
            <person name="Yates J.R."/>
            <person name="Raine J.D."/>
            <person name="Sinden R.E."/>
            <person name="Harris M.A."/>
            <person name="Cunningham D.A."/>
            <person name="Preiser P.R."/>
            <person name="Bergman L.W."/>
            <person name="Vaidya A.B."/>
            <person name="van Lin L.H."/>
            <person name="Janse C.J."/>
            <person name="Waters A.P."/>
            <person name="Smith H.O."/>
            <person name="White O.R."/>
            <person name="Salzberg S.L."/>
            <person name="Venter J.C."/>
            <person name="Fraser C.M."/>
            <person name="Hoffman S.L."/>
            <person name="Gardner M.J."/>
            <person name="Carucci D.J."/>
        </authorList>
    </citation>
    <scope>NUCLEOTIDE SEQUENCE [LARGE SCALE GENOMIC DNA]</scope>
    <source>
        <strain evidence="1 2">17XNL</strain>
    </source>
</reference>
<organism evidence="1 2">
    <name type="scientific">Plasmodium yoelii yoelii</name>
    <dbReference type="NCBI Taxonomy" id="73239"/>
    <lineage>
        <taxon>Eukaryota</taxon>
        <taxon>Sar</taxon>
        <taxon>Alveolata</taxon>
        <taxon>Apicomplexa</taxon>
        <taxon>Aconoidasida</taxon>
        <taxon>Haemosporida</taxon>
        <taxon>Plasmodiidae</taxon>
        <taxon>Plasmodium</taxon>
        <taxon>Plasmodium (Vinckeia)</taxon>
    </lineage>
</organism>
<accession>Q7RBP6</accession>
<evidence type="ECO:0000313" key="1">
    <source>
        <dbReference type="EMBL" id="EAA18246.1"/>
    </source>
</evidence>
<keyword evidence="2" id="KW-1185">Reference proteome</keyword>
<name>Q7RBP6_PLAYO</name>
<protein>
    <submittedName>
        <fullName evidence="1">Uncharacterized protein</fullName>
    </submittedName>
</protein>